<keyword evidence="12" id="KW-1185">Reference proteome</keyword>
<organism evidence="11 12">
    <name type="scientific">Geotrichum candidum</name>
    <name type="common">Oospora lactis</name>
    <name type="synonym">Dipodascus geotrichum</name>
    <dbReference type="NCBI Taxonomy" id="1173061"/>
    <lineage>
        <taxon>Eukaryota</taxon>
        <taxon>Fungi</taxon>
        <taxon>Dikarya</taxon>
        <taxon>Ascomycota</taxon>
        <taxon>Saccharomycotina</taxon>
        <taxon>Dipodascomycetes</taxon>
        <taxon>Dipodascales</taxon>
        <taxon>Dipodascaceae</taxon>
        <taxon>Geotrichum</taxon>
    </lineage>
</organism>
<evidence type="ECO:0000259" key="10">
    <source>
        <dbReference type="Pfam" id="PF07962"/>
    </source>
</evidence>
<feature type="compositionally biased region" description="Polar residues" evidence="9">
    <location>
        <begin position="193"/>
        <end position="208"/>
    </location>
</feature>
<dbReference type="InterPro" id="IPR012923">
    <property type="entry name" value="Csm3"/>
</dbReference>
<dbReference type="PANTHER" id="PTHR13220">
    <property type="entry name" value="TIMELESS INTERACTING-RELATED"/>
    <property type="match status" value="1"/>
</dbReference>
<feature type="region of interest" description="Disordered" evidence="9">
    <location>
        <begin position="167"/>
        <end position="210"/>
    </location>
</feature>
<feature type="compositionally biased region" description="Polar residues" evidence="9">
    <location>
        <begin position="27"/>
        <end position="42"/>
    </location>
</feature>
<comment type="subcellular location">
    <subcellularLocation>
        <location evidence="1 8">Nucleus</location>
    </subcellularLocation>
</comment>
<comment type="function">
    <text evidence="8">Plays an important role in the control of DNA replication and the maintenance of replication fork stability.</text>
</comment>
<proteinExistence type="inferred from homology"/>
<reference evidence="11" key="1">
    <citation type="submission" date="2014-03" db="EMBL/GenBank/DDBJ databases">
        <authorList>
            <person name="Casaregola S."/>
        </authorList>
    </citation>
    <scope>NUCLEOTIDE SEQUENCE [LARGE SCALE GENOMIC DNA]</scope>
    <source>
        <strain evidence="11">CLIB 918</strain>
    </source>
</reference>
<dbReference type="GO" id="GO:0031297">
    <property type="term" value="P:replication fork processing"/>
    <property type="evidence" value="ECO:0007669"/>
    <property type="project" value="UniProtKB-UniRule"/>
</dbReference>
<feature type="domain" description="Chromosome segregation in meiosis protein 3" evidence="10">
    <location>
        <begin position="70"/>
        <end position="157"/>
    </location>
</feature>
<feature type="region of interest" description="Disordered" evidence="9">
    <location>
        <begin position="1"/>
        <end position="48"/>
    </location>
</feature>
<accession>A0A0J9X2U3</accession>
<dbReference type="GO" id="GO:0006974">
    <property type="term" value="P:DNA damage response"/>
    <property type="evidence" value="ECO:0007669"/>
    <property type="project" value="UniProtKB-KW"/>
</dbReference>
<dbReference type="GO" id="GO:0003677">
    <property type="term" value="F:DNA binding"/>
    <property type="evidence" value="ECO:0007669"/>
    <property type="project" value="TreeGrafter"/>
</dbReference>
<comment type="subunit">
    <text evidence="3">Component of the fork protection complex (FPC) consisting of TOF1 and CSM3.</text>
</comment>
<evidence type="ECO:0000256" key="9">
    <source>
        <dbReference type="SAM" id="MobiDB-lite"/>
    </source>
</evidence>
<evidence type="ECO:0000313" key="11">
    <source>
        <dbReference type="EMBL" id="CDO51394.1"/>
    </source>
</evidence>
<comment type="caution">
    <text evidence="11">The sequence shown here is derived from an EMBL/GenBank/DDBJ whole genome shotgun (WGS) entry which is preliminary data.</text>
</comment>
<dbReference type="PANTHER" id="PTHR13220:SF11">
    <property type="entry name" value="TIMELESS-INTERACTING PROTEIN"/>
    <property type="match status" value="1"/>
</dbReference>
<evidence type="ECO:0000256" key="4">
    <source>
        <dbReference type="ARBA" id="ARBA00022763"/>
    </source>
</evidence>
<evidence type="ECO:0000256" key="1">
    <source>
        <dbReference type="ARBA" id="ARBA00004123"/>
    </source>
</evidence>
<evidence type="ECO:0000256" key="5">
    <source>
        <dbReference type="ARBA" id="ARBA00022880"/>
    </source>
</evidence>
<dbReference type="EMBL" id="CCBN010000001">
    <property type="protein sequence ID" value="CDO51394.1"/>
    <property type="molecule type" value="Genomic_DNA"/>
</dbReference>
<keyword evidence="5" id="KW-0236">DNA replication inhibitor</keyword>
<keyword evidence="7 8" id="KW-0131">Cell cycle</keyword>
<dbReference type="STRING" id="1173061.A0A0J9X2U3"/>
<keyword evidence="6 8" id="KW-0539">Nucleus</keyword>
<feature type="compositionally biased region" description="Acidic residues" evidence="9">
    <location>
        <begin position="222"/>
        <end position="234"/>
    </location>
</feature>
<dbReference type="GO" id="GO:0031298">
    <property type="term" value="C:replication fork protection complex"/>
    <property type="evidence" value="ECO:0007669"/>
    <property type="project" value="TreeGrafter"/>
</dbReference>
<feature type="compositionally biased region" description="Polar residues" evidence="9">
    <location>
        <begin position="237"/>
        <end position="258"/>
    </location>
</feature>
<dbReference type="InterPro" id="IPR040038">
    <property type="entry name" value="TIPIN/Csm3/Swi3"/>
</dbReference>
<evidence type="ECO:0000256" key="8">
    <source>
        <dbReference type="RuleBase" id="RU366049"/>
    </source>
</evidence>
<evidence type="ECO:0000256" key="7">
    <source>
        <dbReference type="ARBA" id="ARBA00023306"/>
    </source>
</evidence>
<dbReference type="Proteomes" id="UP000242525">
    <property type="component" value="Unassembled WGS sequence"/>
</dbReference>
<gene>
    <name evidence="11" type="ORF">BN980_GECA01s05521g</name>
</gene>
<dbReference type="AlphaFoldDB" id="A0A0J9X2U3"/>
<evidence type="ECO:0000256" key="2">
    <source>
        <dbReference type="ARBA" id="ARBA00006075"/>
    </source>
</evidence>
<dbReference type="Pfam" id="PF07962">
    <property type="entry name" value="Swi3"/>
    <property type="match status" value="1"/>
</dbReference>
<name>A0A0J9X2U3_GEOCN</name>
<dbReference type="GO" id="GO:0043111">
    <property type="term" value="P:replication fork arrest"/>
    <property type="evidence" value="ECO:0007669"/>
    <property type="project" value="TreeGrafter"/>
</dbReference>
<dbReference type="GO" id="GO:0000076">
    <property type="term" value="P:DNA replication checkpoint signaling"/>
    <property type="evidence" value="ECO:0007669"/>
    <property type="project" value="UniProtKB-UniRule"/>
</dbReference>
<evidence type="ECO:0000256" key="6">
    <source>
        <dbReference type="ARBA" id="ARBA00023242"/>
    </source>
</evidence>
<evidence type="ECO:0000313" key="12">
    <source>
        <dbReference type="Proteomes" id="UP000242525"/>
    </source>
</evidence>
<feature type="region of interest" description="Disordered" evidence="9">
    <location>
        <begin position="543"/>
        <end position="578"/>
    </location>
</feature>
<feature type="region of interest" description="Disordered" evidence="9">
    <location>
        <begin position="507"/>
        <end position="528"/>
    </location>
</feature>
<feature type="compositionally biased region" description="Polar residues" evidence="9">
    <location>
        <begin position="297"/>
        <end position="306"/>
    </location>
</feature>
<comment type="similarity">
    <text evidence="2 8">Belongs to the CSM3 family.</text>
</comment>
<protein>
    <recommendedName>
        <fullName evidence="8">Chromosome segregation in meiosis protein</fullName>
    </recommendedName>
</protein>
<dbReference type="OrthoDB" id="437078at2759"/>
<feature type="region of interest" description="Disordered" evidence="9">
    <location>
        <begin position="222"/>
        <end position="452"/>
    </location>
</feature>
<keyword evidence="4 8" id="KW-0227">DNA damage</keyword>
<feature type="compositionally biased region" description="Polar residues" evidence="9">
    <location>
        <begin position="391"/>
        <end position="400"/>
    </location>
</feature>
<feature type="compositionally biased region" description="Low complexity" evidence="9">
    <location>
        <begin position="178"/>
        <end position="192"/>
    </location>
</feature>
<evidence type="ECO:0000256" key="3">
    <source>
        <dbReference type="ARBA" id="ARBA00011217"/>
    </source>
</evidence>
<sequence>MSWDDENDLDIVHLSPDNDHRGLSAPEGTTSAYGNSGSNNAPLPNDDDADADVLGVDEEVVVKKRRTMAKLDDDRLINPTIGIPYLQRKVVSSLMPRLKKRKGEELRDLSTILQFYQLWAHKLYPKANFGDFIQIARTAGKTPRMRMFRQGWISDEKAKKLGIDAVQGEDKDGAENDNTTAAGSGTTNATAARNPSNSMNATGSSNTGDLFVGHVNEDEFDGMDFDDDFDDDVFNDTNGTEKSNSMPATSSNTGSNVADTIRDSIHDNSVPNASQPRPARPRNAFIFDDDDDELDITPSTNSQNNIVKPAGGVPDDDDMDELMAASKGSVPDEDEMDELLREDYTSKATKPSTDGVPDEDEMDELLRSESRLVLDSTSNAPASDMNKLVRTESQSHNTTPPARGGVPGDNHNRSGDEDPIPAPTAVPDTTASGPSKPGLKRVFVPISTGSPNEAELEDLLGARSVSLLSPTPVPPPKVVAPATVSDKDIVDDDHDMTEFLHAESLLNASKDSESTPAPVPATATGSIHGIPDEDVLAELLGNPVEPESKQQQNTLAGLPHDIEDFEQDAFESMQDLGF</sequence>